<dbReference type="AlphaFoldDB" id="A0A6B2NQQ2"/>
<feature type="chain" id="PRO_5025684012" evidence="1">
    <location>
        <begin position="21"/>
        <end position="298"/>
    </location>
</feature>
<reference evidence="2" key="1">
    <citation type="submission" date="2020-02" db="EMBL/GenBank/DDBJ databases">
        <title>Delineation of the pyrene-degrading pathway in Roseobacter clade bacteria by genomic analysis.</title>
        <authorList>
            <person name="Zhou H."/>
            <person name="Wang H."/>
        </authorList>
    </citation>
    <scope>NUCLEOTIDE SEQUENCE</scope>
    <source>
        <strain evidence="2">PrR005</strain>
    </source>
</reference>
<evidence type="ECO:0000313" key="2">
    <source>
        <dbReference type="EMBL" id="NDW44175.1"/>
    </source>
</evidence>
<sequence>MIQPLLLLALVLVEPGTAKAQVPISGNYGLGGGLGQTSAIMPPQGTRIVENGWISYSIDRFVDGNGNDLGVGGTSVHAMRLAFKSVVPDVQILGGDYSYGLVLTYRDQVLRPAPGARTAYQIGDTVISPLGLGWHNGAWHTQVSYTFWAPTGRFQAGGAQNTGKGLWSHMFYAGTTWRQQTELPWSATLQARFETFGRQETTNIRPGDVLSIEAAFGKEVAKGVSLGLAAATSFQVSRQSGTPGGDPGKYRINIIGAEVVWKPKALPGFQIASRVGKDFDNRNSTEGVTALLSLAYAF</sequence>
<proteinExistence type="predicted"/>
<gene>
    <name evidence="2" type="ORF">G0P99_04335</name>
</gene>
<keyword evidence="1" id="KW-0732">Signal</keyword>
<accession>A0A6B2NQQ2</accession>
<dbReference type="Pfam" id="PF13557">
    <property type="entry name" value="Phenol_MetA_deg"/>
    <property type="match status" value="1"/>
</dbReference>
<protein>
    <submittedName>
        <fullName evidence="2">Transporter</fullName>
    </submittedName>
</protein>
<comment type="caution">
    <text evidence="2">The sequence shown here is derived from an EMBL/GenBank/DDBJ whole genome shotgun (WGS) entry which is preliminary data.</text>
</comment>
<dbReference type="EMBL" id="JAAGOX010000006">
    <property type="protein sequence ID" value="NDW44175.1"/>
    <property type="molecule type" value="Genomic_DNA"/>
</dbReference>
<dbReference type="RefSeq" id="WP_164128071.1">
    <property type="nucleotide sequence ID" value="NZ_JAAGOX010000006.1"/>
</dbReference>
<evidence type="ECO:0000256" key="1">
    <source>
        <dbReference type="SAM" id="SignalP"/>
    </source>
</evidence>
<feature type="signal peptide" evidence="1">
    <location>
        <begin position="1"/>
        <end position="20"/>
    </location>
</feature>
<dbReference type="InterPro" id="IPR025737">
    <property type="entry name" value="FApF"/>
</dbReference>
<name>A0A6B2NQQ2_9RHOB</name>
<organism evidence="2">
    <name type="scientific">Ruegeria sp. PrR005</name>
    <dbReference type="NCBI Taxonomy" id="2706882"/>
    <lineage>
        <taxon>Bacteria</taxon>
        <taxon>Pseudomonadati</taxon>
        <taxon>Pseudomonadota</taxon>
        <taxon>Alphaproteobacteria</taxon>
        <taxon>Rhodobacterales</taxon>
        <taxon>Roseobacteraceae</taxon>
        <taxon>Ruegeria</taxon>
    </lineage>
</organism>